<dbReference type="PANTHER" id="PTHR42951">
    <property type="entry name" value="METALLO-BETA-LACTAMASE DOMAIN-CONTAINING"/>
    <property type="match status" value="1"/>
</dbReference>
<dbReference type="Proteomes" id="UP000276301">
    <property type="component" value="Unassembled WGS sequence"/>
</dbReference>
<keyword evidence="2" id="KW-0378">Hydrolase</keyword>
<sequence length="246" mass="26577">MKVTRSISLAASGDNGLGLTHPLDCNAWLIDSGEGLILVDAGVNLDNLRIEEEIAADGYRLSDIRYLVVTHAHADHAAGVPHFLRRTGARLVADAHEAGVLGDQPLLDRTMAEYIEAGLYPEGFSFPGAPAGQIVRDGERLRLGRLELTCLVLPGHTGGGLCLYGRVDGKQVLFAGDVLFFGGRINLLSTFDSDLLRYRESILRLEGLSVDALFPGHLQPVLNRADRVVRKAADGFRSFSIPPTLL</sequence>
<dbReference type="CDD" id="cd06262">
    <property type="entry name" value="metallo-hydrolase-like_MBL-fold"/>
    <property type="match status" value="1"/>
</dbReference>
<dbReference type="SMART" id="SM00849">
    <property type="entry name" value="Lactamase_B"/>
    <property type="match status" value="1"/>
</dbReference>
<dbReference type="AlphaFoldDB" id="A0A498CPY3"/>
<dbReference type="Gene3D" id="3.60.15.10">
    <property type="entry name" value="Ribonuclease Z/Hydroxyacylglutathione hydrolase-like"/>
    <property type="match status" value="1"/>
</dbReference>
<comment type="caution">
    <text evidence="2">The sequence shown here is derived from an EMBL/GenBank/DDBJ whole genome shotgun (WGS) entry which is preliminary data.</text>
</comment>
<protein>
    <submittedName>
        <fullName evidence="2">MBL fold metallo-hydrolase</fullName>
    </submittedName>
</protein>
<dbReference type="Pfam" id="PF00753">
    <property type="entry name" value="Lactamase_B"/>
    <property type="match status" value="1"/>
</dbReference>
<accession>A0A498CPY3</accession>
<gene>
    <name evidence="2" type="ORF">D4A47_02745</name>
</gene>
<feature type="domain" description="Metallo-beta-lactamase" evidence="1">
    <location>
        <begin position="24"/>
        <end position="217"/>
    </location>
</feature>
<dbReference type="InterPro" id="IPR036866">
    <property type="entry name" value="RibonucZ/Hydroxyglut_hydro"/>
</dbReference>
<proteinExistence type="predicted"/>
<name>A0A498CPY3_9FIRM</name>
<evidence type="ECO:0000313" key="2">
    <source>
        <dbReference type="EMBL" id="RLL13824.1"/>
    </source>
</evidence>
<dbReference type="InterPro" id="IPR050855">
    <property type="entry name" value="NDM-1-like"/>
</dbReference>
<keyword evidence="3" id="KW-1185">Reference proteome</keyword>
<organism evidence="2 3">
    <name type="scientific">Anaerotruncus massiliensis</name>
    <name type="common">ex Liu et al. 2021</name>
    <dbReference type="NCBI Taxonomy" id="2321404"/>
    <lineage>
        <taxon>Bacteria</taxon>
        <taxon>Bacillati</taxon>
        <taxon>Bacillota</taxon>
        <taxon>Clostridia</taxon>
        <taxon>Eubacteriales</taxon>
        <taxon>Oscillospiraceae</taxon>
        <taxon>Anaerotruncus</taxon>
    </lineage>
</organism>
<dbReference type="GO" id="GO:0016787">
    <property type="term" value="F:hydrolase activity"/>
    <property type="evidence" value="ECO:0007669"/>
    <property type="project" value="UniProtKB-KW"/>
</dbReference>
<dbReference type="EMBL" id="RCHT01000002">
    <property type="protein sequence ID" value="RLL13824.1"/>
    <property type="molecule type" value="Genomic_DNA"/>
</dbReference>
<evidence type="ECO:0000313" key="3">
    <source>
        <dbReference type="Proteomes" id="UP000276301"/>
    </source>
</evidence>
<dbReference type="SUPFAM" id="SSF56281">
    <property type="entry name" value="Metallo-hydrolase/oxidoreductase"/>
    <property type="match status" value="1"/>
</dbReference>
<evidence type="ECO:0000259" key="1">
    <source>
        <dbReference type="SMART" id="SM00849"/>
    </source>
</evidence>
<dbReference type="InterPro" id="IPR001279">
    <property type="entry name" value="Metallo-B-lactamas"/>
</dbReference>
<dbReference type="RefSeq" id="WP_121586046.1">
    <property type="nucleotide sequence ID" value="NZ_RCHT01000002.1"/>
</dbReference>
<reference evidence="2 3" key="1">
    <citation type="submission" date="2018-10" db="EMBL/GenBank/DDBJ databases">
        <title>Anaerotruncus faecis sp. nov., isolated from human feces.</title>
        <authorList>
            <person name="Wang Y.-J."/>
        </authorList>
    </citation>
    <scope>NUCLEOTIDE SEQUENCE [LARGE SCALE GENOMIC DNA]</scope>
    <source>
        <strain evidence="2 3">22A2-44</strain>
    </source>
</reference>